<dbReference type="InParanoid" id="A0A3N0VLB4"/>
<proteinExistence type="predicted"/>
<gene>
    <name evidence="1" type="ORF">ED208_03015</name>
</gene>
<dbReference type="EMBL" id="RJVO01000001">
    <property type="protein sequence ID" value="ROH93504.1"/>
    <property type="molecule type" value="Genomic_DNA"/>
</dbReference>
<evidence type="ECO:0000313" key="1">
    <source>
        <dbReference type="EMBL" id="ROH93504.1"/>
    </source>
</evidence>
<evidence type="ECO:0000313" key="2">
    <source>
        <dbReference type="Proteomes" id="UP000282106"/>
    </source>
</evidence>
<sequence>MLLPYFDYQSPLGARYRYVVTGQMLSSGYEWVAKLWRDGEKQPALRGRLPEASSAIEEARLRAAVEAAIRATDAVAA</sequence>
<protein>
    <submittedName>
        <fullName evidence="1">Uncharacterized protein</fullName>
    </submittedName>
</protein>
<reference evidence="1 2" key="1">
    <citation type="submission" date="2018-10" db="EMBL/GenBank/DDBJ databases">
        <authorList>
            <person name="Chen W.-M."/>
        </authorList>
    </citation>
    <scope>NUCLEOTIDE SEQUENCE [LARGE SCALE GENOMIC DNA]</scope>
    <source>
        <strain evidence="1 2">THS-13</strain>
    </source>
</reference>
<organism evidence="1 2">
    <name type="scientific">Stagnimonas aquatica</name>
    <dbReference type="NCBI Taxonomy" id="2689987"/>
    <lineage>
        <taxon>Bacteria</taxon>
        <taxon>Pseudomonadati</taxon>
        <taxon>Pseudomonadota</taxon>
        <taxon>Gammaproteobacteria</taxon>
        <taxon>Nevskiales</taxon>
        <taxon>Nevskiaceae</taxon>
        <taxon>Stagnimonas</taxon>
    </lineage>
</organism>
<dbReference type="Proteomes" id="UP000282106">
    <property type="component" value="Unassembled WGS sequence"/>
</dbReference>
<comment type="caution">
    <text evidence="1">The sequence shown here is derived from an EMBL/GenBank/DDBJ whole genome shotgun (WGS) entry which is preliminary data.</text>
</comment>
<dbReference type="AlphaFoldDB" id="A0A3N0VLB4"/>
<dbReference type="RefSeq" id="WP_123210359.1">
    <property type="nucleotide sequence ID" value="NZ_RJVO01000001.1"/>
</dbReference>
<name>A0A3N0VLB4_9GAMM</name>
<accession>A0A3N0VLB4</accession>
<keyword evidence="2" id="KW-1185">Reference proteome</keyword>